<accession>A0AAD6VTX0</accession>
<organism evidence="1 2">
    <name type="scientific">Mycena pura</name>
    <dbReference type="NCBI Taxonomy" id="153505"/>
    <lineage>
        <taxon>Eukaryota</taxon>
        <taxon>Fungi</taxon>
        <taxon>Dikarya</taxon>
        <taxon>Basidiomycota</taxon>
        <taxon>Agaricomycotina</taxon>
        <taxon>Agaricomycetes</taxon>
        <taxon>Agaricomycetidae</taxon>
        <taxon>Agaricales</taxon>
        <taxon>Marasmiineae</taxon>
        <taxon>Mycenaceae</taxon>
        <taxon>Mycena</taxon>
    </lineage>
</organism>
<dbReference type="Proteomes" id="UP001219525">
    <property type="component" value="Unassembled WGS sequence"/>
</dbReference>
<proteinExistence type="predicted"/>
<dbReference type="EMBL" id="JARJCW010000007">
    <property type="protein sequence ID" value="KAJ7222109.1"/>
    <property type="molecule type" value="Genomic_DNA"/>
</dbReference>
<protein>
    <submittedName>
        <fullName evidence="1">Uncharacterized protein</fullName>
    </submittedName>
</protein>
<dbReference type="Gene3D" id="3.80.10.10">
    <property type="entry name" value="Ribonuclease Inhibitor"/>
    <property type="match status" value="1"/>
</dbReference>
<name>A0AAD6VTX0_9AGAR</name>
<evidence type="ECO:0000313" key="2">
    <source>
        <dbReference type="Proteomes" id="UP001219525"/>
    </source>
</evidence>
<gene>
    <name evidence="1" type="ORF">GGX14DRAFT_428086</name>
</gene>
<evidence type="ECO:0000313" key="1">
    <source>
        <dbReference type="EMBL" id="KAJ7222109.1"/>
    </source>
</evidence>
<comment type="caution">
    <text evidence="1">The sequence shown here is derived from an EMBL/GenBank/DDBJ whole genome shotgun (WGS) entry which is preliminary data.</text>
</comment>
<dbReference type="AlphaFoldDB" id="A0AAD6VTX0"/>
<reference evidence="1" key="1">
    <citation type="submission" date="2023-03" db="EMBL/GenBank/DDBJ databases">
        <title>Massive genome expansion in bonnet fungi (Mycena s.s.) driven by repeated elements and novel gene families across ecological guilds.</title>
        <authorList>
            <consortium name="Lawrence Berkeley National Laboratory"/>
            <person name="Harder C.B."/>
            <person name="Miyauchi S."/>
            <person name="Viragh M."/>
            <person name="Kuo A."/>
            <person name="Thoen E."/>
            <person name="Andreopoulos B."/>
            <person name="Lu D."/>
            <person name="Skrede I."/>
            <person name="Drula E."/>
            <person name="Henrissat B."/>
            <person name="Morin E."/>
            <person name="Kohler A."/>
            <person name="Barry K."/>
            <person name="LaButti K."/>
            <person name="Morin E."/>
            <person name="Salamov A."/>
            <person name="Lipzen A."/>
            <person name="Mereny Z."/>
            <person name="Hegedus B."/>
            <person name="Baldrian P."/>
            <person name="Stursova M."/>
            <person name="Weitz H."/>
            <person name="Taylor A."/>
            <person name="Grigoriev I.V."/>
            <person name="Nagy L.G."/>
            <person name="Martin F."/>
            <person name="Kauserud H."/>
        </authorList>
    </citation>
    <scope>NUCLEOTIDE SEQUENCE</scope>
    <source>
        <strain evidence="1">9144</strain>
    </source>
</reference>
<dbReference type="InterPro" id="IPR032675">
    <property type="entry name" value="LRR_dom_sf"/>
</dbReference>
<keyword evidence="2" id="KW-1185">Reference proteome</keyword>
<sequence length="295" mass="32883">MSLPNLHTLKLRGIPRNDDSNVLSSFQRVVSGSSLRTLQLAFDRSSGNPTYISAFAAVLPTSLVSLDILWCLEDPLDPSVAAVLPCARLPFDSPTIQRLRLHRSPEAVALLNSSACPIDLGSIQHLDYRHTVHPALSSFLRRIGRTVDRITLAPSDSTLSKFEFHMLPRLVHIDCWLTEELIPDVIERLPVANCIHSLRVGTSHDTWQDASIEPELDMQRLGSDFEDAILRKLPYLTTVVVEVHILSALGQPNYPIFDATAVAASIRKSMPRLSSTQILSVCHVHDKYFRAGQRR</sequence>